<comment type="caution">
    <text evidence="1">The sequence shown here is derived from an EMBL/GenBank/DDBJ whole genome shotgun (WGS) entry which is preliminary data.</text>
</comment>
<reference evidence="1" key="2">
    <citation type="submission" date="2020-09" db="EMBL/GenBank/DDBJ databases">
        <authorList>
            <person name="Sun Q."/>
            <person name="Ohkuma M."/>
        </authorList>
    </citation>
    <scope>NUCLEOTIDE SEQUENCE</scope>
    <source>
        <strain evidence="1">JCM 3091</strain>
    </source>
</reference>
<protein>
    <submittedName>
        <fullName evidence="1">Uncharacterized protein</fullName>
    </submittedName>
</protein>
<reference evidence="1" key="1">
    <citation type="journal article" date="2014" name="Int. J. Syst. Evol. Microbiol.">
        <title>Complete genome sequence of Corynebacterium casei LMG S-19264T (=DSM 44701T), isolated from a smear-ripened cheese.</title>
        <authorList>
            <consortium name="US DOE Joint Genome Institute (JGI-PGF)"/>
            <person name="Walter F."/>
            <person name="Albersmeier A."/>
            <person name="Kalinowski J."/>
            <person name="Ruckert C."/>
        </authorList>
    </citation>
    <scope>NUCLEOTIDE SEQUENCE</scope>
    <source>
        <strain evidence="1">JCM 3091</strain>
    </source>
</reference>
<organism evidence="1 2">
    <name type="scientific">Pilimelia terevasa</name>
    <dbReference type="NCBI Taxonomy" id="53372"/>
    <lineage>
        <taxon>Bacteria</taxon>
        <taxon>Bacillati</taxon>
        <taxon>Actinomycetota</taxon>
        <taxon>Actinomycetes</taxon>
        <taxon>Micromonosporales</taxon>
        <taxon>Micromonosporaceae</taxon>
        <taxon>Pilimelia</taxon>
    </lineage>
</organism>
<dbReference type="EMBL" id="BMQC01000008">
    <property type="protein sequence ID" value="GGK32751.1"/>
    <property type="molecule type" value="Genomic_DNA"/>
</dbReference>
<dbReference type="AlphaFoldDB" id="A0A8J3BMB2"/>
<sequence>MRFCYHIQNNAPRHHGAQDRGTAAHTGAAAARLTRLVQVIRRYSPTSVVYISHDVHGPPLDESDLRALPDVTVTYDLHRPGDYSAVDRYLRGVDWLAREGVSVDWIVSLTGTDYPLLPLAHAEDELVASRADAVVAHRDLRGAARHTRSAYGFRHRRLPSPAAAAATLRPLELVNRLQPLLRLHTADGLAVGWRTRPPADLRLRTGGPGAALSWRAARFVAEFLNGRPDVVAYFRGCLSPERAVLPTLLCGAADLAVRGDDLRHRLGAGPATDAAVAAAAASGAHFAGPFDHRTDPAVLDGLDTRLAQAAER</sequence>
<evidence type="ECO:0000313" key="2">
    <source>
        <dbReference type="Proteomes" id="UP000662200"/>
    </source>
</evidence>
<dbReference type="Proteomes" id="UP000662200">
    <property type="component" value="Unassembled WGS sequence"/>
</dbReference>
<name>A0A8J3BMB2_9ACTN</name>
<evidence type="ECO:0000313" key="1">
    <source>
        <dbReference type="EMBL" id="GGK32751.1"/>
    </source>
</evidence>
<keyword evidence="2" id="KW-1185">Reference proteome</keyword>
<accession>A0A8J3BMB2</accession>
<dbReference type="RefSeq" id="WP_189114633.1">
    <property type="nucleotide sequence ID" value="NZ_BMQC01000008.1"/>
</dbReference>
<gene>
    <name evidence="1" type="ORF">GCM10010124_26880</name>
</gene>
<proteinExistence type="predicted"/>